<protein>
    <recommendedName>
        <fullName evidence="8">Major facilitator superfamily (MFS) profile domain-containing protein</fullName>
    </recommendedName>
</protein>
<feature type="domain" description="Major facilitator superfamily (MFS) profile" evidence="8">
    <location>
        <begin position="1"/>
        <end position="405"/>
    </location>
</feature>
<feature type="transmembrane region" description="Helical" evidence="7">
    <location>
        <begin position="12"/>
        <end position="31"/>
    </location>
</feature>
<dbReference type="InterPro" id="IPR036259">
    <property type="entry name" value="MFS_trans_sf"/>
</dbReference>
<feature type="transmembrane region" description="Helical" evidence="7">
    <location>
        <begin position="99"/>
        <end position="117"/>
    </location>
</feature>
<feature type="transmembrane region" description="Helical" evidence="7">
    <location>
        <begin position="138"/>
        <end position="161"/>
    </location>
</feature>
<keyword evidence="5 7" id="KW-1133">Transmembrane helix</keyword>
<evidence type="ECO:0000256" key="1">
    <source>
        <dbReference type="ARBA" id="ARBA00004651"/>
    </source>
</evidence>
<organism evidence="9 10">
    <name type="scientific">Tistrella mobilis</name>
    <dbReference type="NCBI Taxonomy" id="171437"/>
    <lineage>
        <taxon>Bacteria</taxon>
        <taxon>Pseudomonadati</taxon>
        <taxon>Pseudomonadota</taxon>
        <taxon>Alphaproteobacteria</taxon>
        <taxon>Geminicoccales</taxon>
        <taxon>Geminicoccaceae</taxon>
        <taxon>Tistrella</taxon>
    </lineage>
</organism>
<dbReference type="RefSeq" id="WP_062762245.1">
    <property type="nucleotide sequence ID" value="NZ_CP121045.1"/>
</dbReference>
<dbReference type="Gene3D" id="1.20.1250.20">
    <property type="entry name" value="MFS general substrate transporter like domains"/>
    <property type="match status" value="1"/>
</dbReference>
<evidence type="ECO:0000256" key="3">
    <source>
        <dbReference type="ARBA" id="ARBA00022475"/>
    </source>
</evidence>
<sequence length="419" mass="43518">MERVIRLRLAVLFLEKFAEAAIFPFMALLFAERLGTGTAGLLIFAAFAGATVAGIWAGHLADTRGRRRVLVPAEAGRALAAAALALAVLPETRAADPVLAAWIAALPFLALAIAAGISTPTAEATVIDLATPERRRQIYGAVYWVTNVARATGTLAGAAAYGLWFGWLLAGIAGLAAAVTLALALALVETRPVERPAPFRPAEMLAGYAEVLRDRLFLRYAAGVALSLAVAAQLAHYVAVRLGSLPGTITLIDWSGLHLALDGPGLFGLLRIENGLMVVALAPLVQILARNMSDTGRLTIGFALFAAGFWVLGWSTDAWLLIGFTALFTVGELLYAPPKLALMAALAPEAGRSRAAAVMNLGFRLALMTGAAGVAAVGHVPPQVMAALFLAGGLLAGWLLVDVARRVDGAAVPGRAAGR</sequence>
<evidence type="ECO:0000256" key="2">
    <source>
        <dbReference type="ARBA" id="ARBA00022448"/>
    </source>
</evidence>
<feature type="transmembrane region" description="Helical" evidence="7">
    <location>
        <begin position="384"/>
        <end position="401"/>
    </location>
</feature>
<feature type="transmembrane region" description="Helical" evidence="7">
    <location>
        <begin position="69"/>
        <end position="87"/>
    </location>
</feature>
<dbReference type="OrthoDB" id="9793283at2"/>
<feature type="transmembrane region" description="Helical" evidence="7">
    <location>
        <begin position="217"/>
        <end position="239"/>
    </location>
</feature>
<feature type="transmembrane region" description="Helical" evidence="7">
    <location>
        <begin position="167"/>
        <end position="188"/>
    </location>
</feature>
<evidence type="ECO:0000313" key="9">
    <source>
        <dbReference type="EMBL" id="KYO55542.1"/>
    </source>
</evidence>
<comment type="caution">
    <text evidence="9">The sequence shown here is derived from an EMBL/GenBank/DDBJ whole genome shotgun (WGS) entry which is preliminary data.</text>
</comment>
<proteinExistence type="predicted"/>
<keyword evidence="6 7" id="KW-0472">Membrane</keyword>
<dbReference type="AlphaFoldDB" id="A0A161R6L9"/>
<feature type="transmembrane region" description="Helical" evidence="7">
    <location>
        <begin position="266"/>
        <end position="288"/>
    </location>
</feature>
<feature type="transmembrane region" description="Helical" evidence="7">
    <location>
        <begin position="357"/>
        <end position="378"/>
    </location>
</feature>
<dbReference type="GeneID" id="97240642"/>
<keyword evidence="4 7" id="KW-0812">Transmembrane</keyword>
<evidence type="ECO:0000256" key="6">
    <source>
        <dbReference type="ARBA" id="ARBA00023136"/>
    </source>
</evidence>
<keyword evidence="2" id="KW-0813">Transport</keyword>
<name>A0A161R6L9_9PROT</name>
<gene>
    <name evidence="9" type="ORF">AUP44_23405</name>
</gene>
<dbReference type="GO" id="GO:0022857">
    <property type="term" value="F:transmembrane transporter activity"/>
    <property type="evidence" value="ECO:0007669"/>
    <property type="project" value="InterPro"/>
</dbReference>
<dbReference type="PROSITE" id="PS50850">
    <property type="entry name" value="MFS"/>
    <property type="match status" value="1"/>
</dbReference>
<feature type="transmembrane region" description="Helical" evidence="7">
    <location>
        <begin position="295"/>
        <end position="312"/>
    </location>
</feature>
<dbReference type="InterPro" id="IPR011701">
    <property type="entry name" value="MFS"/>
</dbReference>
<dbReference type="SUPFAM" id="SSF103473">
    <property type="entry name" value="MFS general substrate transporter"/>
    <property type="match status" value="1"/>
</dbReference>
<comment type="subcellular location">
    <subcellularLocation>
        <location evidence="1">Cell membrane</location>
        <topology evidence="1">Multi-pass membrane protein</topology>
    </subcellularLocation>
</comment>
<accession>A0A161R6L9</accession>
<dbReference type="Pfam" id="PF07690">
    <property type="entry name" value="MFS_1"/>
    <property type="match status" value="1"/>
</dbReference>
<keyword evidence="3" id="KW-1003">Cell membrane</keyword>
<evidence type="ECO:0000256" key="7">
    <source>
        <dbReference type="SAM" id="Phobius"/>
    </source>
</evidence>
<evidence type="ECO:0000256" key="4">
    <source>
        <dbReference type="ARBA" id="ARBA00022692"/>
    </source>
</evidence>
<feature type="transmembrane region" description="Helical" evidence="7">
    <location>
        <begin position="37"/>
        <end position="57"/>
    </location>
</feature>
<evidence type="ECO:0000259" key="8">
    <source>
        <dbReference type="PROSITE" id="PS50850"/>
    </source>
</evidence>
<dbReference type="PANTHER" id="PTHR23517:SF3">
    <property type="entry name" value="INTEGRAL MEMBRANE TRANSPORT PROTEIN"/>
    <property type="match status" value="1"/>
</dbReference>
<dbReference type="InterPro" id="IPR020846">
    <property type="entry name" value="MFS_dom"/>
</dbReference>
<dbReference type="EMBL" id="LPZR01000062">
    <property type="protein sequence ID" value="KYO55542.1"/>
    <property type="molecule type" value="Genomic_DNA"/>
</dbReference>
<dbReference type="Proteomes" id="UP000075787">
    <property type="component" value="Unassembled WGS sequence"/>
</dbReference>
<feature type="transmembrane region" description="Helical" evidence="7">
    <location>
        <begin position="318"/>
        <end position="336"/>
    </location>
</feature>
<reference evidence="9 10" key="1">
    <citation type="submission" date="2015-12" db="EMBL/GenBank/DDBJ databases">
        <title>Genome sequence of Tistrella mobilis MCCC 1A02139.</title>
        <authorList>
            <person name="Lu L."/>
            <person name="Lai Q."/>
            <person name="Shao Z."/>
            <person name="Qian P."/>
        </authorList>
    </citation>
    <scope>NUCLEOTIDE SEQUENCE [LARGE SCALE GENOMIC DNA]</scope>
    <source>
        <strain evidence="9 10">MCCC 1A02139</strain>
    </source>
</reference>
<dbReference type="InterPro" id="IPR050171">
    <property type="entry name" value="MFS_Transporters"/>
</dbReference>
<evidence type="ECO:0000256" key="5">
    <source>
        <dbReference type="ARBA" id="ARBA00022989"/>
    </source>
</evidence>
<dbReference type="GO" id="GO:0005886">
    <property type="term" value="C:plasma membrane"/>
    <property type="evidence" value="ECO:0007669"/>
    <property type="project" value="UniProtKB-SubCell"/>
</dbReference>
<dbReference type="PANTHER" id="PTHR23517">
    <property type="entry name" value="RESISTANCE PROTEIN MDTM, PUTATIVE-RELATED-RELATED"/>
    <property type="match status" value="1"/>
</dbReference>
<evidence type="ECO:0000313" key="10">
    <source>
        <dbReference type="Proteomes" id="UP000075787"/>
    </source>
</evidence>